<sequence>MNSTDKIHHIISLVRQECASRVGLDVDGIAGCGKVFDGLYCWPPAQPGTVAVQSCNNKLIKAVNKTGLATKQCTENGTWYVREDLGTPWTNLTQCGSIYIIDDFDDDSNFYDKWLPIIKNTAYLGYSVSMLSLVISLIIFINIKRLHCERNKLHMHLFISYILRASSFVLKDMLFVEGAALFSDVEYINDEIIPTYTWSCKLFISVRYYLIICNYAFMLMEGLYLHNLIFLNLFSESHGTTIYCFLGWVTPLFFIVPWILLRLFFEDTLCWTQNEQKLIKLLLEIPVRISVMVNFILFTLIVRVLVLKIHFTSTFIQQKKIKYRKLLKSTLILIPLYGIPYTISFILSFYAYDNRILEIFWVFFDQAFASFQGCFAALVYCLFNSEVQSEIKRKYSYIYSHRDQEFRRSRTISSNTQQFSLQNNDDALENLNLFGIMDDDFIKKQQKSSSLDV</sequence>
<evidence type="ECO:0000256" key="6">
    <source>
        <dbReference type="ARBA" id="ARBA00023040"/>
    </source>
</evidence>
<keyword evidence="8 14" id="KW-0675">Receptor</keyword>
<dbReference type="InterPro" id="IPR001879">
    <property type="entry name" value="GPCR_2_extracellular_dom"/>
</dbReference>
<dbReference type="InterPro" id="IPR000832">
    <property type="entry name" value="GPCR_2_secretin-like"/>
</dbReference>
<dbReference type="SUPFAM" id="SSF81321">
    <property type="entry name" value="Family A G protein-coupled receptor-like"/>
    <property type="match status" value="1"/>
</dbReference>
<dbReference type="PANTHER" id="PTHR45620:SF1">
    <property type="entry name" value="G-PROTEIN COUPLED RECEPTORS FAMILY 2 PROFILE 2 DOMAIN-CONTAINING PROTEIN"/>
    <property type="match status" value="1"/>
</dbReference>
<reference evidence="14" key="1">
    <citation type="submission" date="2019-04" db="EMBL/GenBank/DDBJ databases">
        <title>Identification and expression profiles of neuropeptides and their G protein-coupled receptors in the Red palm weevil Rhynchophorus ferrugineus (Coleoptera: Curculionidae).</title>
        <authorList>
            <person name="Zhang H."/>
            <person name="Bai J."/>
            <person name="Huang S."/>
            <person name="Hou Y."/>
        </authorList>
    </citation>
    <scope>NUCLEOTIDE SEQUENCE</scope>
</reference>
<dbReference type="PROSITE" id="PS50227">
    <property type="entry name" value="G_PROTEIN_RECEP_F2_3"/>
    <property type="match status" value="1"/>
</dbReference>
<keyword evidence="9" id="KW-0807">Transducer</keyword>
<dbReference type="GO" id="GO:0008528">
    <property type="term" value="F:G protein-coupled peptide receptor activity"/>
    <property type="evidence" value="ECO:0007669"/>
    <property type="project" value="TreeGrafter"/>
</dbReference>
<dbReference type="SMART" id="SM00008">
    <property type="entry name" value="HormR"/>
    <property type="match status" value="1"/>
</dbReference>
<evidence type="ECO:0000256" key="7">
    <source>
        <dbReference type="ARBA" id="ARBA00023136"/>
    </source>
</evidence>
<feature type="transmembrane region" description="Helical" evidence="10">
    <location>
        <begin position="123"/>
        <end position="141"/>
    </location>
</feature>
<feature type="transmembrane region" description="Helical" evidence="10">
    <location>
        <begin position="326"/>
        <end position="347"/>
    </location>
</feature>
<keyword evidence="15" id="KW-1185">Reference proteome</keyword>
<evidence type="ECO:0000313" key="15">
    <source>
        <dbReference type="Proteomes" id="UP000625711"/>
    </source>
</evidence>
<feature type="transmembrane region" description="Helical" evidence="10">
    <location>
        <begin position="359"/>
        <end position="383"/>
    </location>
</feature>
<gene>
    <name evidence="14" type="primary">GPCR</name>
    <name evidence="13" type="ORF">GWI33_015019</name>
</gene>
<comment type="similarity">
    <text evidence="2">Belongs to the G-protein coupled receptor 2 family.</text>
</comment>
<keyword evidence="6" id="KW-0297">G-protein coupled receptor</keyword>
<keyword evidence="3" id="KW-1003">Cell membrane</keyword>
<reference evidence="13" key="2">
    <citation type="submission" date="2020-08" db="EMBL/GenBank/DDBJ databases">
        <title>Genome sequencing and assembly of the red palm weevil Rhynchophorus ferrugineus.</title>
        <authorList>
            <person name="Dias G.B."/>
            <person name="Bergman C.M."/>
            <person name="Manee M."/>
        </authorList>
    </citation>
    <scope>NUCLEOTIDE SEQUENCE</scope>
    <source>
        <strain evidence="13">AA-2017</strain>
        <tissue evidence="13">Whole larva</tissue>
    </source>
</reference>
<protein>
    <submittedName>
        <fullName evidence="14">Parathyroid hormone/parathyroid hormone-related peptide receptor-like protein</fullName>
    </submittedName>
</protein>
<evidence type="ECO:0000256" key="5">
    <source>
        <dbReference type="ARBA" id="ARBA00022989"/>
    </source>
</evidence>
<evidence type="ECO:0000256" key="9">
    <source>
        <dbReference type="ARBA" id="ARBA00023224"/>
    </source>
</evidence>
<dbReference type="Gene3D" id="1.20.1070.10">
    <property type="entry name" value="Rhodopsin 7-helix transmembrane proteins"/>
    <property type="match status" value="1"/>
</dbReference>
<evidence type="ECO:0000259" key="11">
    <source>
        <dbReference type="PROSITE" id="PS50227"/>
    </source>
</evidence>
<dbReference type="Pfam" id="PF00002">
    <property type="entry name" value="7tm_2"/>
    <property type="match status" value="1"/>
</dbReference>
<dbReference type="EMBL" id="MK751525">
    <property type="protein sequence ID" value="QGA72529.1"/>
    <property type="molecule type" value="mRNA"/>
</dbReference>
<evidence type="ECO:0000256" key="3">
    <source>
        <dbReference type="ARBA" id="ARBA00022475"/>
    </source>
</evidence>
<dbReference type="InterPro" id="IPR036445">
    <property type="entry name" value="GPCR_2_extracell_dom_sf"/>
</dbReference>
<evidence type="ECO:0000259" key="12">
    <source>
        <dbReference type="PROSITE" id="PS50261"/>
    </source>
</evidence>
<dbReference type="InterPro" id="IPR017981">
    <property type="entry name" value="GPCR_2-like_7TM"/>
</dbReference>
<accession>A0A5Q0TX28</accession>
<feature type="domain" description="G-protein coupled receptors family 2 profile 2" evidence="12">
    <location>
        <begin position="118"/>
        <end position="384"/>
    </location>
</feature>
<name>A0A5Q0TX28_RHYFE</name>
<dbReference type="EMBL" id="JAACXV010013822">
    <property type="protein sequence ID" value="KAF7272188.1"/>
    <property type="molecule type" value="Genomic_DNA"/>
</dbReference>
<dbReference type="SUPFAM" id="SSF111418">
    <property type="entry name" value="Hormone receptor domain"/>
    <property type="match status" value="1"/>
</dbReference>
<dbReference type="PROSITE" id="PS50261">
    <property type="entry name" value="G_PROTEIN_RECEP_F2_4"/>
    <property type="match status" value="1"/>
</dbReference>
<dbReference type="Gene3D" id="4.10.1240.10">
    <property type="entry name" value="GPCR, family 2, extracellular hormone receptor domain"/>
    <property type="match status" value="1"/>
</dbReference>
<keyword evidence="5 10" id="KW-1133">Transmembrane helix</keyword>
<dbReference type="PANTHER" id="PTHR45620">
    <property type="entry name" value="PDF RECEPTOR-LIKE PROTEIN-RELATED"/>
    <property type="match status" value="1"/>
</dbReference>
<comment type="subcellular location">
    <subcellularLocation>
        <location evidence="1">Cell membrane</location>
        <topology evidence="1">Multi-pass membrane protein</topology>
    </subcellularLocation>
</comment>
<evidence type="ECO:0000313" key="13">
    <source>
        <dbReference type="EMBL" id="KAF7272188.1"/>
    </source>
</evidence>
<evidence type="ECO:0000256" key="2">
    <source>
        <dbReference type="ARBA" id="ARBA00005314"/>
    </source>
</evidence>
<feature type="transmembrane region" description="Helical" evidence="10">
    <location>
        <begin position="285"/>
        <end position="306"/>
    </location>
</feature>
<dbReference type="GO" id="GO:0007166">
    <property type="term" value="P:cell surface receptor signaling pathway"/>
    <property type="evidence" value="ECO:0007669"/>
    <property type="project" value="InterPro"/>
</dbReference>
<dbReference type="GO" id="GO:0017046">
    <property type="term" value="F:peptide hormone binding"/>
    <property type="evidence" value="ECO:0007669"/>
    <property type="project" value="TreeGrafter"/>
</dbReference>
<dbReference type="GO" id="GO:0007188">
    <property type="term" value="P:adenylate cyclase-modulating G protein-coupled receptor signaling pathway"/>
    <property type="evidence" value="ECO:0007669"/>
    <property type="project" value="TreeGrafter"/>
</dbReference>
<dbReference type="GO" id="GO:0005886">
    <property type="term" value="C:plasma membrane"/>
    <property type="evidence" value="ECO:0007669"/>
    <property type="project" value="UniProtKB-SubCell"/>
</dbReference>
<evidence type="ECO:0000256" key="10">
    <source>
        <dbReference type="SAM" id="Phobius"/>
    </source>
</evidence>
<evidence type="ECO:0000313" key="14">
    <source>
        <dbReference type="EMBL" id="QGA72529.1"/>
    </source>
</evidence>
<dbReference type="PRINTS" id="PR00249">
    <property type="entry name" value="GPCRSECRETIN"/>
</dbReference>
<organism evidence="14">
    <name type="scientific">Rhynchophorus ferrugineus</name>
    <name type="common">Red palm weevil</name>
    <name type="synonym">Curculio ferrugineus</name>
    <dbReference type="NCBI Taxonomy" id="354439"/>
    <lineage>
        <taxon>Eukaryota</taxon>
        <taxon>Metazoa</taxon>
        <taxon>Ecdysozoa</taxon>
        <taxon>Arthropoda</taxon>
        <taxon>Hexapoda</taxon>
        <taxon>Insecta</taxon>
        <taxon>Pterygota</taxon>
        <taxon>Neoptera</taxon>
        <taxon>Endopterygota</taxon>
        <taxon>Coleoptera</taxon>
        <taxon>Polyphaga</taxon>
        <taxon>Cucujiformia</taxon>
        <taxon>Curculionidae</taxon>
        <taxon>Dryophthorinae</taxon>
        <taxon>Rhynchophorus</taxon>
    </lineage>
</organism>
<dbReference type="AlphaFoldDB" id="A0A5Q0TX28"/>
<feature type="transmembrane region" description="Helical" evidence="10">
    <location>
        <begin position="208"/>
        <end position="230"/>
    </location>
</feature>
<keyword evidence="4 10" id="KW-0812">Transmembrane</keyword>
<evidence type="ECO:0000256" key="1">
    <source>
        <dbReference type="ARBA" id="ARBA00004651"/>
    </source>
</evidence>
<evidence type="ECO:0000256" key="4">
    <source>
        <dbReference type="ARBA" id="ARBA00022692"/>
    </source>
</evidence>
<feature type="domain" description="G-protein coupled receptors family 2 profile 1" evidence="11">
    <location>
        <begin position="17"/>
        <end position="99"/>
    </location>
</feature>
<dbReference type="Proteomes" id="UP000625711">
    <property type="component" value="Unassembled WGS sequence"/>
</dbReference>
<dbReference type="OrthoDB" id="16753at2759"/>
<proteinExistence type="evidence at transcript level"/>
<evidence type="ECO:0000256" key="8">
    <source>
        <dbReference type="ARBA" id="ARBA00023170"/>
    </source>
</evidence>
<keyword evidence="7 10" id="KW-0472">Membrane</keyword>
<dbReference type="Pfam" id="PF02793">
    <property type="entry name" value="HRM"/>
    <property type="match status" value="1"/>
</dbReference>
<dbReference type="InterPro" id="IPR050332">
    <property type="entry name" value="GPCR_2"/>
</dbReference>
<feature type="transmembrane region" description="Helical" evidence="10">
    <location>
        <begin position="242"/>
        <end position="265"/>
    </location>
</feature>